<dbReference type="Proteomes" id="UP000593577">
    <property type="component" value="Unassembled WGS sequence"/>
</dbReference>
<reference evidence="1 2" key="1">
    <citation type="journal article" date="2019" name="Genome Biol. Evol.">
        <title>Insights into the evolution of the New World diploid cottons (Gossypium, subgenus Houzingenia) based on genome sequencing.</title>
        <authorList>
            <person name="Grover C.E."/>
            <person name="Arick M.A. 2nd"/>
            <person name="Thrash A."/>
            <person name="Conover J.L."/>
            <person name="Sanders W.S."/>
            <person name="Peterson D.G."/>
            <person name="Frelichowski J.E."/>
            <person name="Scheffler J.A."/>
            <person name="Scheffler B.E."/>
            <person name="Wendel J.F."/>
        </authorList>
    </citation>
    <scope>NUCLEOTIDE SEQUENCE [LARGE SCALE GENOMIC DNA]</scope>
    <source>
        <strain evidence="1">185</strain>
        <tissue evidence="1">Leaf</tissue>
    </source>
</reference>
<dbReference type="EMBL" id="JABFAA010000004">
    <property type="protein sequence ID" value="MBA0679929.1"/>
    <property type="molecule type" value="Genomic_DNA"/>
</dbReference>
<protein>
    <submittedName>
        <fullName evidence="1">Uncharacterized protein</fullName>
    </submittedName>
</protein>
<keyword evidence="2" id="KW-1185">Reference proteome</keyword>
<name>A0A7J8WZG7_GOSAI</name>
<gene>
    <name evidence="1" type="ORF">Goari_011670</name>
</gene>
<evidence type="ECO:0000313" key="2">
    <source>
        <dbReference type="Proteomes" id="UP000593577"/>
    </source>
</evidence>
<sequence length="101" mass="10835">MSLDEICSPTSGALILKGFAFIPIGWAIFEELSIPCKMVLNVVRMEETEALAILKSILCVSGFDYSSIFNHLNVILVLPISKECLGGILGGLSNVNSIMSS</sequence>
<dbReference type="AlphaFoldDB" id="A0A7J8WZG7"/>
<proteinExistence type="predicted"/>
<evidence type="ECO:0000313" key="1">
    <source>
        <dbReference type="EMBL" id="MBA0679929.1"/>
    </source>
</evidence>
<organism evidence="1 2">
    <name type="scientific">Gossypium aridum</name>
    <name type="common">American cotton</name>
    <name type="synonym">Erioxylum aridum</name>
    <dbReference type="NCBI Taxonomy" id="34290"/>
    <lineage>
        <taxon>Eukaryota</taxon>
        <taxon>Viridiplantae</taxon>
        <taxon>Streptophyta</taxon>
        <taxon>Embryophyta</taxon>
        <taxon>Tracheophyta</taxon>
        <taxon>Spermatophyta</taxon>
        <taxon>Magnoliopsida</taxon>
        <taxon>eudicotyledons</taxon>
        <taxon>Gunneridae</taxon>
        <taxon>Pentapetalae</taxon>
        <taxon>rosids</taxon>
        <taxon>malvids</taxon>
        <taxon>Malvales</taxon>
        <taxon>Malvaceae</taxon>
        <taxon>Malvoideae</taxon>
        <taxon>Gossypium</taxon>
    </lineage>
</organism>
<comment type="caution">
    <text evidence="1">The sequence shown here is derived from an EMBL/GenBank/DDBJ whole genome shotgun (WGS) entry which is preliminary data.</text>
</comment>
<accession>A0A7J8WZG7</accession>